<feature type="compositionally biased region" description="Basic and acidic residues" evidence="1">
    <location>
        <begin position="36"/>
        <end position="46"/>
    </location>
</feature>
<reference evidence="2" key="1">
    <citation type="submission" date="2011-04" db="EMBL/GenBank/DDBJ databases">
        <title>Evolution of plant cell wall degrading machinery underlies the functional diversity of forest fungi.</title>
        <authorList>
            <consortium name="US DOE Joint Genome Institute (JGI-PGF)"/>
            <person name="Eastwood D.C."/>
            <person name="Floudas D."/>
            <person name="Binder M."/>
            <person name="Majcherczyk A."/>
            <person name="Schneider P."/>
            <person name="Aerts A."/>
            <person name="Asiegbu F.O."/>
            <person name="Baker S.E."/>
            <person name="Barry K."/>
            <person name="Bendiksby M."/>
            <person name="Blumentritt M."/>
            <person name="Coutinho P.M."/>
            <person name="Cullen D."/>
            <person name="Cullen D."/>
            <person name="Gathman A."/>
            <person name="Goodell B."/>
            <person name="Henrissat B."/>
            <person name="Ihrmark K."/>
            <person name="Kauserud H."/>
            <person name="Kohler A."/>
            <person name="LaButti K."/>
            <person name="Lapidus A."/>
            <person name="Lavin J.L."/>
            <person name="Lee Y.-H."/>
            <person name="Lindquist E."/>
            <person name="Lilly W."/>
            <person name="Lucas S."/>
            <person name="Morin E."/>
            <person name="Murat C."/>
            <person name="Oguiza J.A."/>
            <person name="Park J."/>
            <person name="Pisabarro A.G."/>
            <person name="Riley R."/>
            <person name="Rosling A."/>
            <person name="Salamov A."/>
            <person name="Schmidt O."/>
            <person name="Schmutz J."/>
            <person name="Skrede I."/>
            <person name="Stenlid J."/>
            <person name="Wiebenga A."/>
            <person name="Xie X."/>
            <person name="Kues U."/>
            <person name="Hibbett D.S."/>
            <person name="Hoffmeister D."/>
            <person name="Hogberg N."/>
            <person name="Martin F."/>
            <person name="Grigoriev I.V."/>
            <person name="Watkinson S.C."/>
        </authorList>
    </citation>
    <scope>NUCLEOTIDE SEQUENCE</scope>
    <source>
        <strain evidence="2">S7.9</strain>
    </source>
</reference>
<dbReference type="HOGENOM" id="CLU_1062315_0_0_1"/>
<dbReference type="AlphaFoldDB" id="F8NEB8"/>
<feature type="compositionally biased region" description="Acidic residues" evidence="1">
    <location>
        <begin position="26"/>
        <end position="35"/>
    </location>
</feature>
<dbReference type="KEGG" id="sla:SERLADRAFT_404642"/>
<gene>
    <name evidence="2" type="ORF">SERLADRAFT_404642</name>
</gene>
<dbReference type="GeneID" id="18812417"/>
<dbReference type="RefSeq" id="XP_007312384.1">
    <property type="nucleotide sequence ID" value="XM_007312322.1"/>
</dbReference>
<proteinExistence type="predicted"/>
<sequence length="211" mass="23287">MSSNKSDHPSNSSSKMDESVGRISEVEDEIDDEDKDKEGDEEKKDEHEEDNGEDEKEDETAPSPSPSQLGQDLLPSLTPSERTSAPILYALLFLLSAVIERGAYRLAMPEARGGFRLGAGRKDTANAHCTIISRVVEETRKQLGVAHFNQEEAERSKKVKGRAAKDAQKAMDEAVHAVREAPVVLQMQGRPHHSRWGAATVNHWDGQGTHH</sequence>
<evidence type="ECO:0000313" key="2">
    <source>
        <dbReference type="EMBL" id="EGO30500.1"/>
    </source>
</evidence>
<name>F8NEB8_SERL9</name>
<evidence type="ECO:0000256" key="1">
    <source>
        <dbReference type="SAM" id="MobiDB-lite"/>
    </source>
</evidence>
<organism>
    <name type="scientific">Serpula lacrymans var. lacrymans (strain S7.9)</name>
    <name type="common">Dry rot fungus</name>
    <dbReference type="NCBI Taxonomy" id="578457"/>
    <lineage>
        <taxon>Eukaryota</taxon>
        <taxon>Fungi</taxon>
        <taxon>Dikarya</taxon>
        <taxon>Basidiomycota</taxon>
        <taxon>Agaricomycotina</taxon>
        <taxon>Agaricomycetes</taxon>
        <taxon>Agaricomycetidae</taxon>
        <taxon>Boletales</taxon>
        <taxon>Coniophorineae</taxon>
        <taxon>Serpulaceae</taxon>
        <taxon>Serpula</taxon>
    </lineage>
</organism>
<accession>F8NEB8</accession>
<dbReference type="EMBL" id="GL945428">
    <property type="protein sequence ID" value="EGO30500.1"/>
    <property type="molecule type" value="Genomic_DNA"/>
</dbReference>
<feature type="region of interest" description="Disordered" evidence="1">
    <location>
        <begin position="1"/>
        <end position="78"/>
    </location>
</feature>
<protein>
    <submittedName>
        <fullName evidence="2">Uncharacterized protein</fullName>
    </submittedName>
</protein>
<dbReference type="Proteomes" id="UP000008064">
    <property type="component" value="Unassembled WGS sequence"/>
</dbReference>
<feature type="compositionally biased region" description="Acidic residues" evidence="1">
    <location>
        <begin position="47"/>
        <end position="60"/>
    </location>
</feature>